<dbReference type="RefSeq" id="WP_316017463.1">
    <property type="nucleotide sequence ID" value="NZ_JAWDID010000007.1"/>
</dbReference>
<dbReference type="Proteomes" id="UP001254257">
    <property type="component" value="Unassembled WGS sequence"/>
</dbReference>
<protein>
    <submittedName>
        <fullName evidence="1">Uncharacterized protein</fullName>
    </submittedName>
</protein>
<proteinExistence type="predicted"/>
<dbReference type="EMBL" id="JAWDID010000007">
    <property type="protein sequence ID" value="MDU0339560.1"/>
    <property type="molecule type" value="Genomic_DNA"/>
</dbReference>
<sequence length="76" mass="8299">MSALQDVANRILDVECHVSTTHELVDAAAMAAKAIPDLKQRRAISALLWTVNNRLDELALDLEQLREAHATDAGHA</sequence>
<keyword evidence="2" id="KW-1185">Reference proteome</keyword>
<organism evidence="1 2">
    <name type="scientific">Bosea rubneri</name>
    <dbReference type="NCBI Taxonomy" id="3075434"/>
    <lineage>
        <taxon>Bacteria</taxon>
        <taxon>Pseudomonadati</taxon>
        <taxon>Pseudomonadota</taxon>
        <taxon>Alphaproteobacteria</taxon>
        <taxon>Hyphomicrobiales</taxon>
        <taxon>Boseaceae</taxon>
        <taxon>Bosea</taxon>
    </lineage>
</organism>
<evidence type="ECO:0000313" key="2">
    <source>
        <dbReference type="Proteomes" id="UP001254257"/>
    </source>
</evidence>
<gene>
    <name evidence="1" type="ORF">RKE40_06700</name>
</gene>
<evidence type="ECO:0000313" key="1">
    <source>
        <dbReference type="EMBL" id="MDU0339560.1"/>
    </source>
</evidence>
<reference evidence="1 2" key="1">
    <citation type="submission" date="2023-09" db="EMBL/GenBank/DDBJ databases">
        <title>Whole genome shotgun sequencing (WGS) of Bosea sp. ZW T0_25, isolated from stored onions (Allium cepa).</title>
        <authorList>
            <person name="Stoll D.A."/>
            <person name="Huch M."/>
        </authorList>
    </citation>
    <scope>NUCLEOTIDE SEQUENCE [LARGE SCALE GENOMIC DNA]</scope>
    <source>
        <strain evidence="1 2">ZW T0_25</strain>
    </source>
</reference>
<comment type="caution">
    <text evidence="1">The sequence shown here is derived from an EMBL/GenBank/DDBJ whole genome shotgun (WGS) entry which is preliminary data.</text>
</comment>
<name>A0ABU3S453_9HYPH</name>
<accession>A0ABU3S453</accession>